<reference evidence="2" key="1">
    <citation type="submission" date="2021-02" db="EMBL/GenBank/DDBJ databases">
        <authorList>
            <person name="Nowell W R."/>
        </authorList>
    </citation>
    <scope>NUCLEOTIDE SEQUENCE</scope>
</reference>
<evidence type="ECO:0000313" key="3">
    <source>
        <dbReference type="Proteomes" id="UP000663882"/>
    </source>
</evidence>
<dbReference type="InterPro" id="IPR012317">
    <property type="entry name" value="Poly(ADP-ribose)pol_cat_dom"/>
</dbReference>
<gene>
    <name evidence="2" type="ORF">RFH988_LOCUS39350</name>
</gene>
<comment type="caution">
    <text evidence="2">The sequence shown here is derived from an EMBL/GenBank/DDBJ whole genome shotgun (WGS) entry which is preliminary data.</text>
</comment>
<protein>
    <recommendedName>
        <fullName evidence="1">PARP catalytic domain-containing protein</fullName>
    </recommendedName>
</protein>
<dbReference type="Proteomes" id="UP000663882">
    <property type="component" value="Unassembled WGS sequence"/>
</dbReference>
<proteinExistence type="predicted"/>
<dbReference type="Gene3D" id="3.90.228.10">
    <property type="match status" value="1"/>
</dbReference>
<evidence type="ECO:0000259" key="1">
    <source>
        <dbReference type="PROSITE" id="PS51059"/>
    </source>
</evidence>
<evidence type="ECO:0000313" key="2">
    <source>
        <dbReference type="EMBL" id="CAF1523681.1"/>
    </source>
</evidence>
<accession>A0A815UYC4</accession>
<dbReference type="AlphaFoldDB" id="A0A815UYC4"/>
<dbReference type="PROSITE" id="PS51059">
    <property type="entry name" value="PARP_CATALYTIC"/>
    <property type="match status" value="1"/>
</dbReference>
<organism evidence="2 3">
    <name type="scientific">Rotaria sordida</name>
    <dbReference type="NCBI Taxonomy" id="392033"/>
    <lineage>
        <taxon>Eukaryota</taxon>
        <taxon>Metazoa</taxon>
        <taxon>Spiralia</taxon>
        <taxon>Gnathifera</taxon>
        <taxon>Rotifera</taxon>
        <taxon>Eurotatoria</taxon>
        <taxon>Bdelloidea</taxon>
        <taxon>Philodinida</taxon>
        <taxon>Philodinidae</taxon>
        <taxon>Rotaria</taxon>
    </lineage>
</organism>
<feature type="non-terminal residue" evidence="2">
    <location>
        <position position="1"/>
    </location>
</feature>
<dbReference type="GO" id="GO:0003950">
    <property type="term" value="F:NAD+ poly-ADP-ribosyltransferase activity"/>
    <property type="evidence" value="ECO:0007669"/>
    <property type="project" value="InterPro"/>
</dbReference>
<sequence>GYDTTTDGTHIFVCYYDSQCYPEYLITYT</sequence>
<dbReference type="EMBL" id="CAJNOO010017120">
    <property type="protein sequence ID" value="CAF1523681.1"/>
    <property type="molecule type" value="Genomic_DNA"/>
</dbReference>
<name>A0A815UYC4_9BILA</name>
<feature type="domain" description="PARP catalytic" evidence="1">
    <location>
        <begin position="1"/>
        <end position="29"/>
    </location>
</feature>